<protein>
    <submittedName>
        <fullName evidence="2">Uncharacterized protein</fullName>
    </submittedName>
</protein>
<proteinExistence type="predicted"/>
<evidence type="ECO:0000313" key="3">
    <source>
        <dbReference type="Proteomes" id="UP000054567"/>
    </source>
</evidence>
<reference evidence="3" key="3">
    <citation type="journal article" date="2010" name="Genome Res.">
        <title>Population genomic sequencing of Coccidioides fungi reveals recent hybridization and transposon control.</title>
        <authorList>
            <person name="Neafsey D.E."/>
            <person name="Barker B.M."/>
            <person name="Sharpton T.J."/>
            <person name="Stajich J.E."/>
            <person name="Park D.J."/>
            <person name="Whiston E."/>
            <person name="Hung C.-Y."/>
            <person name="McMahan C."/>
            <person name="White J."/>
            <person name="Sykes S."/>
            <person name="Heiman D."/>
            <person name="Young S."/>
            <person name="Zeng Q."/>
            <person name="Abouelleil A."/>
            <person name="Aftuck L."/>
            <person name="Bessette D."/>
            <person name="Brown A."/>
            <person name="FitzGerald M."/>
            <person name="Lui A."/>
            <person name="Macdonald J.P."/>
            <person name="Priest M."/>
            <person name="Orbach M.J."/>
            <person name="Galgiani J.N."/>
            <person name="Kirkland T.N."/>
            <person name="Cole G.T."/>
            <person name="Birren B.W."/>
            <person name="Henn M.R."/>
            <person name="Taylor J.W."/>
            <person name="Rounsley S.D."/>
        </authorList>
    </citation>
    <scope>NUCLEOTIDE SEQUENCE [LARGE SCALE GENOMIC DNA]</scope>
    <source>
        <strain evidence="3">RMSCC 3488</strain>
    </source>
</reference>
<evidence type="ECO:0000256" key="1">
    <source>
        <dbReference type="SAM" id="MobiDB-lite"/>
    </source>
</evidence>
<reference evidence="3" key="2">
    <citation type="journal article" date="2009" name="Genome Res.">
        <title>Comparative genomic analyses of the human fungal pathogens Coccidioides and their relatives.</title>
        <authorList>
            <person name="Sharpton T.J."/>
            <person name="Stajich J.E."/>
            <person name="Rounsley S.D."/>
            <person name="Gardner M.J."/>
            <person name="Wortman J.R."/>
            <person name="Jordar V.S."/>
            <person name="Maiti R."/>
            <person name="Kodira C.D."/>
            <person name="Neafsey D.E."/>
            <person name="Zeng Q."/>
            <person name="Hung C.-Y."/>
            <person name="McMahan C."/>
            <person name="Muszewska A."/>
            <person name="Grynberg M."/>
            <person name="Mandel M.A."/>
            <person name="Kellner E.M."/>
            <person name="Barker B.M."/>
            <person name="Galgiani J.N."/>
            <person name="Orbach M.J."/>
            <person name="Kirkland T.N."/>
            <person name="Cole G.T."/>
            <person name="Henn M.R."/>
            <person name="Birren B.W."/>
            <person name="Taylor J.W."/>
        </authorList>
    </citation>
    <scope>NUCLEOTIDE SEQUENCE [LARGE SCALE GENOMIC DNA]</scope>
    <source>
        <strain evidence="3">RMSCC 3488</strain>
    </source>
</reference>
<accession>A0A0J6FD90</accession>
<evidence type="ECO:0000313" key="2">
    <source>
        <dbReference type="EMBL" id="KMM67235.1"/>
    </source>
</evidence>
<organism evidence="2 3">
    <name type="scientific">Coccidioides posadasii RMSCC 3488</name>
    <dbReference type="NCBI Taxonomy" id="454284"/>
    <lineage>
        <taxon>Eukaryota</taxon>
        <taxon>Fungi</taxon>
        <taxon>Dikarya</taxon>
        <taxon>Ascomycota</taxon>
        <taxon>Pezizomycotina</taxon>
        <taxon>Eurotiomycetes</taxon>
        <taxon>Eurotiomycetidae</taxon>
        <taxon>Onygenales</taxon>
        <taxon>Onygenaceae</taxon>
        <taxon>Coccidioides</taxon>
    </lineage>
</organism>
<name>A0A0J6FD90_COCPO</name>
<dbReference type="EMBL" id="DS268110">
    <property type="protein sequence ID" value="KMM67235.1"/>
    <property type="molecule type" value="Genomic_DNA"/>
</dbReference>
<dbReference type="Proteomes" id="UP000054567">
    <property type="component" value="Unassembled WGS sequence"/>
</dbReference>
<sequence>MGGDLALGVPDPSLGSSILINGPGSFNTRRAALWTLALMPPNLARTSGQNYHTAESARNQKRVLIICHLLIGLTNVSQKLLVVGSGIRTQSKLAHANTASIGIPPIQDESTDGQFQTISPDSV</sequence>
<dbReference type="VEuPathDB" id="FungiDB:CPAG_03570"/>
<reference evidence="2 3" key="1">
    <citation type="submission" date="2007-06" db="EMBL/GenBank/DDBJ databases">
        <title>The Genome Sequence of Coccidioides posadasii RMSCC_3488.</title>
        <authorList>
            <consortium name="Coccidioides Genome Resources Consortium"/>
            <consortium name="The Broad Institute Genome Sequencing Platform"/>
            <person name="Henn M.R."/>
            <person name="Sykes S."/>
            <person name="Young S."/>
            <person name="Jaffe D."/>
            <person name="Berlin A."/>
            <person name="Alvarez P."/>
            <person name="Butler J."/>
            <person name="Gnerre S."/>
            <person name="Grabherr M."/>
            <person name="Mauceli E."/>
            <person name="Brockman W."/>
            <person name="Kodira C."/>
            <person name="Alvarado L."/>
            <person name="Zeng Q."/>
            <person name="Crawford M."/>
            <person name="Antoine C."/>
            <person name="Devon K."/>
            <person name="Galgiani J."/>
            <person name="Orsborn K."/>
            <person name="Lewis M.L."/>
            <person name="Nusbaum C."/>
            <person name="Galagan J."/>
            <person name="Birren B."/>
        </authorList>
    </citation>
    <scope>NUCLEOTIDE SEQUENCE [LARGE SCALE GENOMIC DNA]</scope>
    <source>
        <strain evidence="2 3">RMSCC 3488</strain>
    </source>
</reference>
<feature type="compositionally biased region" description="Polar residues" evidence="1">
    <location>
        <begin position="112"/>
        <end position="123"/>
    </location>
</feature>
<dbReference type="AlphaFoldDB" id="A0A0J6FD90"/>
<gene>
    <name evidence="2" type="ORF">CPAG_03570</name>
</gene>
<feature type="region of interest" description="Disordered" evidence="1">
    <location>
        <begin position="100"/>
        <end position="123"/>
    </location>
</feature>